<keyword evidence="2" id="KW-1003">Cell membrane</keyword>
<dbReference type="Proteomes" id="UP000007519">
    <property type="component" value="Chromosome"/>
</dbReference>
<feature type="region of interest" description="Disordered" evidence="6">
    <location>
        <begin position="205"/>
        <end position="305"/>
    </location>
</feature>
<dbReference type="EMBL" id="CP002831">
    <property type="protein sequence ID" value="AFC23180.1"/>
    <property type="molecule type" value="Genomic_DNA"/>
</dbReference>
<feature type="transmembrane region" description="Helical" evidence="7">
    <location>
        <begin position="420"/>
        <end position="453"/>
    </location>
</feature>
<evidence type="ECO:0000256" key="2">
    <source>
        <dbReference type="ARBA" id="ARBA00022475"/>
    </source>
</evidence>
<dbReference type="eggNOG" id="COG4591">
    <property type="taxonomic scope" value="Bacteria"/>
</dbReference>
<accession>H6L944</accession>
<evidence type="ECO:0000259" key="8">
    <source>
        <dbReference type="Pfam" id="PF02687"/>
    </source>
</evidence>
<gene>
    <name evidence="10" type="ordered locus">SGRA_0441</name>
</gene>
<evidence type="ECO:0000256" key="5">
    <source>
        <dbReference type="ARBA" id="ARBA00023136"/>
    </source>
</evidence>
<dbReference type="InterPro" id="IPR051125">
    <property type="entry name" value="ABC-4/HrtB_transporter"/>
</dbReference>
<keyword evidence="11" id="KW-1185">Reference proteome</keyword>
<evidence type="ECO:0000313" key="11">
    <source>
        <dbReference type="Proteomes" id="UP000007519"/>
    </source>
</evidence>
<dbReference type="PANTHER" id="PTHR43738">
    <property type="entry name" value="ABC TRANSPORTER, MEMBRANE PROTEIN"/>
    <property type="match status" value="1"/>
</dbReference>
<dbReference type="Pfam" id="PF12704">
    <property type="entry name" value="MacB_PCD"/>
    <property type="match status" value="1"/>
</dbReference>
<feature type="transmembrane region" description="Helical" evidence="7">
    <location>
        <begin position="20"/>
        <end position="38"/>
    </location>
</feature>
<evidence type="ECO:0008006" key="12">
    <source>
        <dbReference type="Google" id="ProtNLM"/>
    </source>
</evidence>
<dbReference type="OrthoDB" id="9784014at2"/>
<evidence type="ECO:0000256" key="1">
    <source>
        <dbReference type="ARBA" id="ARBA00004651"/>
    </source>
</evidence>
<keyword evidence="5 7" id="KW-0472">Membrane</keyword>
<evidence type="ECO:0000256" key="6">
    <source>
        <dbReference type="SAM" id="MobiDB-lite"/>
    </source>
</evidence>
<dbReference type="STRING" id="984262.SGRA_0441"/>
<feature type="domain" description="ABC3 transporter permease C-terminal" evidence="8">
    <location>
        <begin position="380"/>
        <end position="497"/>
    </location>
</feature>
<dbReference type="AlphaFoldDB" id="H6L944"/>
<proteinExistence type="predicted"/>
<organism evidence="10 11">
    <name type="scientific">Saprospira grandis (strain Lewin)</name>
    <dbReference type="NCBI Taxonomy" id="984262"/>
    <lineage>
        <taxon>Bacteria</taxon>
        <taxon>Pseudomonadati</taxon>
        <taxon>Bacteroidota</taxon>
        <taxon>Saprospiria</taxon>
        <taxon>Saprospirales</taxon>
        <taxon>Saprospiraceae</taxon>
        <taxon>Saprospira</taxon>
    </lineage>
</organism>
<protein>
    <recommendedName>
        <fullName evidence="12">ABC transporter permease</fullName>
    </recommendedName>
</protein>
<dbReference type="eggNOG" id="COG0803">
    <property type="taxonomic scope" value="Bacteria"/>
</dbReference>
<dbReference type="HOGENOM" id="CLU_035316_0_0_10"/>
<evidence type="ECO:0000313" key="10">
    <source>
        <dbReference type="EMBL" id="AFC23180.1"/>
    </source>
</evidence>
<dbReference type="InterPro" id="IPR025857">
    <property type="entry name" value="MacB_PCD"/>
</dbReference>
<dbReference type="InterPro" id="IPR003838">
    <property type="entry name" value="ABC3_permease_C"/>
</dbReference>
<keyword evidence="4 7" id="KW-1133">Transmembrane helix</keyword>
<sequence>MNIFKISWKSLLSRPLNTGLSLVLVALGVGLSSLLLLLNQQMEERLYKNIEGINMVVGAKGSPLQMILSSVYHIDVPTGNIPLAKVRWMKKNPFIEAAIPLALGDSYEGFRIVGTDEQLGQHYKAQLAEGKLFSQDLEVTLGAKVAKKLGLKIGDTFFGAHGLESESMHVHEEYAYTVVGIFKANQTVLDQLILTNVASVWRVHESHDHEHEEGEEHSHEGHDHGEAEHNHEEHEHSHEGHDHGEAEHNHEGHEHSHEGHDHGEAEHNHEGHEHSHEGHDHGEAEHNHEEHEHSHEGHDHGHEHTAELAPISEEGKEITAVLIRYAKDSEGKTSAMASTMLPKIIDETEGLEELGYAVPAFELRRLMDNMGMGAQLLYYLAAIIIIISALSMFISLYNSIKERKYELALMRSMGASAGQLLVMLLLEGILVALFGALFGLLISHLGMGILAGYIEETYRYSVDPWRILAGETWLFFAVLGLGTLASIIPAIQAYSQDISKTLSEN</sequence>
<keyword evidence="3 7" id="KW-0812">Transmembrane</keyword>
<feature type="transmembrane region" description="Helical" evidence="7">
    <location>
        <begin position="376"/>
        <end position="400"/>
    </location>
</feature>
<dbReference type="Pfam" id="PF02687">
    <property type="entry name" value="FtsX"/>
    <property type="match status" value="1"/>
</dbReference>
<dbReference type="GO" id="GO:0005886">
    <property type="term" value="C:plasma membrane"/>
    <property type="evidence" value="ECO:0007669"/>
    <property type="project" value="UniProtKB-SubCell"/>
</dbReference>
<evidence type="ECO:0000259" key="9">
    <source>
        <dbReference type="Pfam" id="PF12704"/>
    </source>
</evidence>
<dbReference type="eggNOG" id="COG0577">
    <property type="taxonomic scope" value="Bacteria"/>
</dbReference>
<reference evidence="10 11" key="1">
    <citation type="journal article" date="2012" name="Stand. Genomic Sci.">
        <title>Complete genome sequencing and analysis of Saprospira grandis str. Lewin, a predatory marine bacterium.</title>
        <authorList>
            <person name="Saw J.H."/>
            <person name="Yuryev A."/>
            <person name="Kanbe M."/>
            <person name="Hou S."/>
            <person name="Young A.G."/>
            <person name="Aizawa S."/>
            <person name="Alam M."/>
        </authorList>
    </citation>
    <scope>NUCLEOTIDE SEQUENCE [LARGE SCALE GENOMIC DNA]</scope>
    <source>
        <strain evidence="10 11">Lewin</strain>
    </source>
</reference>
<name>H6L944_SAPGL</name>
<feature type="transmembrane region" description="Helical" evidence="7">
    <location>
        <begin position="473"/>
        <end position="495"/>
    </location>
</feature>
<comment type="subcellular location">
    <subcellularLocation>
        <location evidence="1">Cell membrane</location>
        <topology evidence="1">Multi-pass membrane protein</topology>
    </subcellularLocation>
</comment>
<evidence type="ECO:0000256" key="4">
    <source>
        <dbReference type="ARBA" id="ARBA00022989"/>
    </source>
</evidence>
<evidence type="ECO:0000256" key="7">
    <source>
        <dbReference type="SAM" id="Phobius"/>
    </source>
</evidence>
<evidence type="ECO:0000256" key="3">
    <source>
        <dbReference type="ARBA" id="ARBA00022692"/>
    </source>
</evidence>
<dbReference type="PANTHER" id="PTHR43738:SF2">
    <property type="entry name" value="ABC TRANSPORTER PERMEASE"/>
    <property type="match status" value="1"/>
</dbReference>
<feature type="domain" description="MacB-like periplasmic core" evidence="9">
    <location>
        <begin position="18"/>
        <end position="198"/>
    </location>
</feature>
<dbReference type="KEGG" id="sgn:SGRA_0441"/>
<dbReference type="RefSeq" id="WP_014373427.1">
    <property type="nucleotide sequence ID" value="NC_016940.1"/>
</dbReference>